<dbReference type="Proteomes" id="UP000011885">
    <property type="component" value="Unassembled WGS sequence"/>
</dbReference>
<reference evidence="1 2" key="1">
    <citation type="journal article" date="2013" name="Mar. Genomics">
        <title>Expression of sulfatases in Rhodopirellula baltica and the diversity of sulfatases in the genus Rhodopirellula.</title>
        <authorList>
            <person name="Wegner C.E."/>
            <person name="Richter-Heitmann T."/>
            <person name="Klindworth A."/>
            <person name="Klockow C."/>
            <person name="Richter M."/>
            <person name="Achstetter T."/>
            <person name="Glockner F.O."/>
            <person name="Harder J."/>
        </authorList>
    </citation>
    <scope>NUCLEOTIDE SEQUENCE [LARGE SCALE GENOMIC DNA]</scope>
    <source>
        <strain evidence="1 2">SM41</strain>
    </source>
</reference>
<comment type="caution">
    <text evidence="1">The sequence shown here is derived from an EMBL/GenBank/DDBJ whole genome shotgun (WGS) entry which is preliminary data.</text>
</comment>
<evidence type="ECO:0000313" key="2">
    <source>
        <dbReference type="Proteomes" id="UP000011885"/>
    </source>
</evidence>
<accession>M5U4H8</accession>
<keyword evidence="2" id="KW-1185">Reference proteome</keyword>
<proteinExistence type="predicted"/>
<evidence type="ECO:0000313" key="1">
    <source>
        <dbReference type="EMBL" id="EMI52751.1"/>
    </source>
</evidence>
<dbReference type="AlphaFoldDB" id="M5U4H8"/>
<organism evidence="1 2">
    <name type="scientific">Rhodopirellula sallentina SM41</name>
    <dbReference type="NCBI Taxonomy" id="1263870"/>
    <lineage>
        <taxon>Bacteria</taxon>
        <taxon>Pseudomonadati</taxon>
        <taxon>Planctomycetota</taxon>
        <taxon>Planctomycetia</taxon>
        <taxon>Pirellulales</taxon>
        <taxon>Pirellulaceae</taxon>
        <taxon>Rhodopirellula</taxon>
    </lineage>
</organism>
<protein>
    <submittedName>
        <fullName evidence="1">Uncharacterized protein</fullName>
    </submittedName>
</protein>
<dbReference type="EMBL" id="ANOH01000407">
    <property type="protein sequence ID" value="EMI52751.1"/>
    <property type="molecule type" value="Genomic_DNA"/>
</dbReference>
<gene>
    <name evidence="1" type="ORF">RSSM_05842</name>
</gene>
<sequence length="45" mass="4651">MQAAIEISDDTTNKPHASVNVTLVRIAAISNSVGNTAAATKRSIL</sequence>
<name>M5U4H8_9BACT</name>